<dbReference type="InterPro" id="IPR013225">
    <property type="entry name" value="PaaX_C"/>
</dbReference>
<dbReference type="Gene3D" id="1.10.10.10">
    <property type="entry name" value="Winged helix-like DNA-binding domain superfamily/Winged helix DNA-binding domain"/>
    <property type="match status" value="1"/>
</dbReference>
<evidence type="ECO:0000259" key="3">
    <source>
        <dbReference type="Pfam" id="PF08223"/>
    </source>
</evidence>
<dbReference type="EMBL" id="FZOH01000003">
    <property type="protein sequence ID" value="SNS24161.1"/>
    <property type="molecule type" value="Genomic_DNA"/>
</dbReference>
<name>A0A239CWZ8_9ACTN</name>
<dbReference type="Proteomes" id="UP000198386">
    <property type="component" value="Unassembled WGS sequence"/>
</dbReference>
<dbReference type="AlphaFoldDB" id="A0A239CWZ8"/>
<feature type="region of interest" description="Disordered" evidence="1">
    <location>
        <begin position="1"/>
        <end position="33"/>
    </location>
</feature>
<proteinExistence type="predicted"/>
<gene>
    <name evidence="5" type="ORF">SAMN04488107_1848</name>
</gene>
<dbReference type="GO" id="GO:0006351">
    <property type="term" value="P:DNA-templated transcription"/>
    <property type="evidence" value="ECO:0007669"/>
    <property type="project" value="InterPro"/>
</dbReference>
<reference evidence="6" key="1">
    <citation type="submission" date="2017-06" db="EMBL/GenBank/DDBJ databases">
        <authorList>
            <person name="Varghese N."/>
            <person name="Submissions S."/>
        </authorList>
    </citation>
    <scope>NUCLEOTIDE SEQUENCE [LARGE SCALE GENOMIC DNA]</scope>
    <source>
        <strain evidence="6">DSM 45423</strain>
    </source>
</reference>
<dbReference type="InterPro" id="IPR036388">
    <property type="entry name" value="WH-like_DNA-bd_sf"/>
</dbReference>
<dbReference type="Pfam" id="PF08223">
    <property type="entry name" value="PaaX_C"/>
    <property type="match status" value="1"/>
</dbReference>
<dbReference type="Pfam" id="PF20803">
    <property type="entry name" value="PaaX_M"/>
    <property type="match status" value="1"/>
</dbReference>
<evidence type="ECO:0000259" key="2">
    <source>
        <dbReference type="Pfam" id="PF07848"/>
    </source>
</evidence>
<feature type="compositionally biased region" description="Pro residues" evidence="1">
    <location>
        <begin position="1"/>
        <end position="10"/>
    </location>
</feature>
<dbReference type="Gene3D" id="3.30.70.2650">
    <property type="match status" value="1"/>
</dbReference>
<evidence type="ECO:0000313" key="5">
    <source>
        <dbReference type="EMBL" id="SNS24161.1"/>
    </source>
</evidence>
<sequence>MVRSPEPPGPARGRWTGGTPSMSASPLQREHGAPGQPRLLIMDVCGAFMRPLGGWLPVARLVGLMAVVGVEEPATRSAISRMRQRDLLVPETRDGQRGYRLSESALAALDEADRRIYSRVHSSTVAEGWVLVSYSVPERERDKRHVLRSRLEWLGFGMLGSGLWLAPRWIQPELESAVKALGFEEYVTVFEAHHLGFEDLPALVGRCWHLEQLRDLYVEFLGAAATTAERWRSRPGDDRDAFVDHVSTLHQWRKFPYLDPGLPAELLPPRWEGKRAADLFFELRDRLEAPARRFVADFVAG</sequence>
<evidence type="ECO:0000256" key="1">
    <source>
        <dbReference type="SAM" id="MobiDB-lite"/>
    </source>
</evidence>
<feature type="domain" description="Transcriptional repressor PaaX-like central Cas2-like" evidence="4">
    <location>
        <begin position="126"/>
        <end position="203"/>
    </location>
</feature>
<keyword evidence="6" id="KW-1185">Reference proteome</keyword>
<dbReference type="InterPro" id="IPR012906">
    <property type="entry name" value="PaaX-like_N"/>
</dbReference>
<evidence type="ECO:0000259" key="4">
    <source>
        <dbReference type="Pfam" id="PF20803"/>
    </source>
</evidence>
<dbReference type="InterPro" id="IPR048846">
    <property type="entry name" value="PaaX-like_central"/>
</dbReference>
<dbReference type="RefSeq" id="WP_217897268.1">
    <property type="nucleotide sequence ID" value="NZ_FZOH01000003.1"/>
</dbReference>
<accession>A0A239CWZ8</accession>
<dbReference type="PIRSF" id="PIRSF020623">
    <property type="entry name" value="PaaX"/>
    <property type="match status" value="1"/>
</dbReference>
<dbReference type="Gene3D" id="1.20.58.1460">
    <property type="match status" value="1"/>
</dbReference>
<feature type="domain" description="Transcriptional repressor PaaX-like N-terminal" evidence="2">
    <location>
        <begin position="40"/>
        <end position="104"/>
    </location>
</feature>
<feature type="domain" description="Transcriptional repressor PaaX-like C-terminal" evidence="3">
    <location>
        <begin position="208"/>
        <end position="296"/>
    </location>
</feature>
<protein>
    <submittedName>
        <fullName evidence="5">Transcriptional regulator, PaaX family</fullName>
    </submittedName>
</protein>
<evidence type="ECO:0000313" key="6">
    <source>
        <dbReference type="Proteomes" id="UP000198386"/>
    </source>
</evidence>
<dbReference type="PANTHER" id="PTHR30319">
    <property type="entry name" value="PHENYLACETIC ACID REGULATOR-RELATED TRANSCRIPTIONAL REPRESSOR"/>
    <property type="match status" value="1"/>
</dbReference>
<dbReference type="Pfam" id="PF07848">
    <property type="entry name" value="PaaX"/>
    <property type="match status" value="1"/>
</dbReference>
<organism evidence="5 6">
    <name type="scientific">Geodermatophilus saharensis</name>
    <dbReference type="NCBI Taxonomy" id="1137994"/>
    <lineage>
        <taxon>Bacteria</taxon>
        <taxon>Bacillati</taxon>
        <taxon>Actinomycetota</taxon>
        <taxon>Actinomycetes</taxon>
        <taxon>Geodermatophilales</taxon>
        <taxon>Geodermatophilaceae</taxon>
        <taxon>Geodermatophilus</taxon>
    </lineage>
</organism>
<dbReference type="InterPro" id="IPR011965">
    <property type="entry name" value="PaaX_trns_reg"/>
</dbReference>
<dbReference type="PANTHER" id="PTHR30319:SF1">
    <property type="entry name" value="TRANSCRIPTIONAL REPRESSOR PAAX"/>
    <property type="match status" value="1"/>
</dbReference>